<evidence type="ECO:0000313" key="2">
    <source>
        <dbReference type="Proteomes" id="UP001321473"/>
    </source>
</evidence>
<proteinExistence type="predicted"/>
<dbReference type="AlphaFoldDB" id="A0AAQ4FKB9"/>
<dbReference type="EMBL" id="JARKHS020002015">
    <property type="protein sequence ID" value="KAK8787193.1"/>
    <property type="molecule type" value="Genomic_DNA"/>
</dbReference>
<protein>
    <submittedName>
        <fullName evidence="1">Uncharacterized protein</fullName>
    </submittedName>
</protein>
<accession>A0AAQ4FKB9</accession>
<evidence type="ECO:0000313" key="1">
    <source>
        <dbReference type="EMBL" id="KAK8787193.1"/>
    </source>
</evidence>
<name>A0AAQ4FKB9_AMBAM</name>
<organism evidence="1 2">
    <name type="scientific">Amblyomma americanum</name>
    <name type="common">Lone star tick</name>
    <dbReference type="NCBI Taxonomy" id="6943"/>
    <lineage>
        <taxon>Eukaryota</taxon>
        <taxon>Metazoa</taxon>
        <taxon>Ecdysozoa</taxon>
        <taxon>Arthropoda</taxon>
        <taxon>Chelicerata</taxon>
        <taxon>Arachnida</taxon>
        <taxon>Acari</taxon>
        <taxon>Parasitiformes</taxon>
        <taxon>Ixodida</taxon>
        <taxon>Ixodoidea</taxon>
        <taxon>Ixodidae</taxon>
        <taxon>Amblyomminae</taxon>
        <taxon>Amblyomma</taxon>
    </lineage>
</organism>
<gene>
    <name evidence="1" type="ORF">V5799_023030</name>
</gene>
<dbReference type="Proteomes" id="UP001321473">
    <property type="component" value="Unassembled WGS sequence"/>
</dbReference>
<reference evidence="1 2" key="1">
    <citation type="journal article" date="2023" name="Arcadia Sci">
        <title>De novo assembly of a long-read Amblyomma americanum tick genome.</title>
        <authorList>
            <person name="Chou S."/>
            <person name="Poskanzer K.E."/>
            <person name="Rollins M."/>
            <person name="Thuy-Boun P.S."/>
        </authorList>
    </citation>
    <scope>NUCLEOTIDE SEQUENCE [LARGE SCALE GENOMIC DNA]</scope>
    <source>
        <strain evidence="1">F_SG_1</strain>
        <tissue evidence="1">Salivary glands</tissue>
    </source>
</reference>
<sequence>MFNKVVCFLPTASKNESYAAGLSVTPMLGTRNNASCPTPTLRGSPGRESPEFAEHGIDTARKTLLRFLYLTCFLQGVSCGILEPFCQNAVM</sequence>
<comment type="caution">
    <text evidence="1">The sequence shown here is derived from an EMBL/GenBank/DDBJ whole genome shotgun (WGS) entry which is preliminary data.</text>
</comment>
<keyword evidence="2" id="KW-1185">Reference proteome</keyword>